<accession>A0A4U5VM83</accession>
<dbReference type="STRING" id="240159.A0A4U5VM83"/>
<protein>
    <submittedName>
        <fullName evidence="2">Formin-like protein 2</fullName>
    </submittedName>
</protein>
<feature type="compositionally biased region" description="Polar residues" evidence="1">
    <location>
        <begin position="1"/>
        <end position="15"/>
    </location>
</feature>
<dbReference type="PANTHER" id="PTHR45857:SF2">
    <property type="entry name" value="FORMIN-LIKE PROTEIN 1"/>
    <property type="match status" value="1"/>
</dbReference>
<dbReference type="GO" id="GO:0005829">
    <property type="term" value="C:cytosol"/>
    <property type="evidence" value="ECO:0007669"/>
    <property type="project" value="TreeGrafter"/>
</dbReference>
<evidence type="ECO:0000256" key="1">
    <source>
        <dbReference type="SAM" id="MobiDB-lite"/>
    </source>
</evidence>
<dbReference type="GO" id="GO:0008360">
    <property type="term" value="P:regulation of cell shape"/>
    <property type="evidence" value="ECO:0007669"/>
    <property type="project" value="TreeGrafter"/>
</dbReference>
<proteinExistence type="predicted"/>
<dbReference type="InterPro" id="IPR011989">
    <property type="entry name" value="ARM-like"/>
</dbReference>
<gene>
    <name evidence="2" type="ORF">D9C73_023524</name>
</gene>
<dbReference type="InterPro" id="IPR016024">
    <property type="entry name" value="ARM-type_fold"/>
</dbReference>
<name>A0A4U5VM83_COLLU</name>
<dbReference type="PANTHER" id="PTHR45857">
    <property type="entry name" value="FORMIN-LIKE PROTEIN"/>
    <property type="match status" value="1"/>
</dbReference>
<dbReference type="InterPro" id="IPR043592">
    <property type="entry name" value="FMNL_animal"/>
</dbReference>
<feature type="region of interest" description="Disordered" evidence="1">
    <location>
        <begin position="1"/>
        <end position="27"/>
    </location>
</feature>
<dbReference type="EMBL" id="CM014098">
    <property type="protein sequence ID" value="TKS89399.1"/>
    <property type="molecule type" value="Genomic_DNA"/>
</dbReference>
<organism evidence="2 3">
    <name type="scientific">Collichthys lucidus</name>
    <name type="common">Big head croaker</name>
    <name type="synonym">Sciaena lucida</name>
    <dbReference type="NCBI Taxonomy" id="240159"/>
    <lineage>
        <taxon>Eukaryota</taxon>
        <taxon>Metazoa</taxon>
        <taxon>Chordata</taxon>
        <taxon>Craniata</taxon>
        <taxon>Vertebrata</taxon>
        <taxon>Euteleostomi</taxon>
        <taxon>Actinopterygii</taxon>
        <taxon>Neopterygii</taxon>
        <taxon>Teleostei</taxon>
        <taxon>Neoteleostei</taxon>
        <taxon>Acanthomorphata</taxon>
        <taxon>Eupercaria</taxon>
        <taxon>Sciaenidae</taxon>
        <taxon>Collichthys</taxon>
    </lineage>
</organism>
<keyword evidence="3" id="KW-1185">Reference proteome</keyword>
<dbReference type="GO" id="GO:0030866">
    <property type="term" value="P:cortical actin cytoskeleton organization"/>
    <property type="evidence" value="ECO:0007669"/>
    <property type="project" value="TreeGrafter"/>
</dbReference>
<evidence type="ECO:0000313" key="3">
    <source>
        <dbReference type="Proteomes" id="UP000298787"/>
    </source>
</evidence>
<sequence>MSQGKEATPGSSGSQKRTKELKLPMPPDEELEQRFNAVLFKRRVQESTQILRELEISLRTNHIGWAQEFLNEENQGLDVLVDYLSFAHSAVTYVSAQNIIFKFLEHSWKS</sequence>
<dbReference type="GO" id="GO:0016477">
    <property type="term" value="P:cell migration"/>
    <property type="evidence" value="ECO:0007669"/>
    <property type="project" value="TreeGrafter"/>
</dbReference>
<evidence type="ECO:0000313" key="2">
    <source>
        <dbReference type="EMBL" id="TKS89399.1"/>
    </source>
</evidence>
<dbReference type="Proteomes" id="UP000298787">
    <property type="component" value="Chromosome 21"/>
</dbReference>
<reference evidence="2 3" key="1">
    <citation type="submission" date="2019-01" db="EMBL/GenBank/DDBJ databases">
        <title>Genome Assembly of Collichthys lucidus.</title>
        <authorList>
            <person name="Cai M."/>
            <person name="Xiao S."/>
        </authorList>
    </citation>
    <scope>NUCLEOTIDE SEQUENCE [LARGE SCALE GENOMIC DNA]</scope>
    <source>
        <strain evidence="2">JT15FE1705JMU</strain>
        <tissue evidence="2">Muscle</tissue>
    </source>
</reference>
<dbReference type="SUPFAM" id="SSF48371">
    <property type="entry name" value="ARM repeat"/>
    <property type="match status" value="1"/>
</dbReference>
<dbReference type="Gene3D" id="1.25.10.10">
    <property type="entry name" value="Leucine-rich Repeat Variant"/>
    <property type="match status" value="1"/>
</dbReference>
<dbReference type="AlphaFoldDB" id="A0A4U5VM83"/>
<dbReference type="GO" id="GO:0051015">
    <property type="term" value="F:actin filament binding"/>
    <property type="evidence" value="ECO:0007669"/>
    <property type="project" value="TreeGrafter"/>
</dbReference>